<dbReference type="EMBL" id="LFYR01001429">
    <property type="protein sequence ID" value="KMZ61937.1"/>
    <property type="molecule type" value="Genomic_DNA"/>
</dbReference>
<dbReference type="Proteomes" id="UP000036987">
    <property type="component" value="Unassembled WGS sequence"/>
</dbReference>
<dbReference type="GO" id="GO:0070291">
    <property type="term" value="P:N-acylethanolamine metabolic process"/>
    <property type="evidence" value="ECO:0000318"/>
    <property type="project" value="GO_Central"/>
</dbReference>
<dbReference type="InterPro" id="IPR023631">
    <property type="entry name" value="Amidase_dom"/>
</dbReference>
<dbReference type="STRING" id="29655.A0A0K9P122"/>
<dbReference type="Pfam" id="PF01425">
    <property type="entry name" value="Amidase"/>
    <property type="match status" value="1"/>
</dbReference>
<keyword evidence="3" id="KW-1185">Reference proteome</keyword>
<feature type="domain" description="Amidase" evidence="1">
    <location>
        <begin position="40"/>
        <end position="241"/>
    </location>
</feature>
<dbReference type="Gene3D" id="3.90.1300.10">
    <property type="entry name" value="Amidase signature (AS) domain"/>
    <property type="match status" value="1"/>
</dbReference>
<evidence type="ECO:0000313" key="3">
    <source>
        <dbReference type="Proteomes" id="UP000036987"/>
    </source>
</evidence>
<dbReference type="GO" id="GO:0016020">
    <property type="term" value="C:membrane"/>
    <property type="evidence" value="ECO:0000318"/>
    <property type="project" value="GO_Central"/>
</dbReference>
<comment type="caution">
    <text evidence="2">The sequence shown here is derived from an EMBL/GenBank/DDBJ whole genome shotgun (WGS) entry which is preliminary data.</text>
</comment>
<dbReference type="SUPFAM" id="SSF75304">
    <property type="entry name" value="Amidase signature (AS) enzymes"/>
    <property type="match status" value="1"/>
</dbReference>
<name>A0A0K9P122_ZOSMR</name>
<reference evidence="3" key="1">
    <citation type="journal article" date="2016" name="Nature">
        <title>The genome of the seagrass Zostera marina reveals angiosperm adaptation to the sea.</title>
        <authorList>
            <person name="Olsen J.L."/>
            <person name="Rouze P."/>
            <person name="Verhelst B."/>
            <person name="Lin Y.-C."/>
            <person name="Bayer T."/>
            <person name="Collen J."/>
            <person name="Dattolo E."/>
            <person name="De Paoli E."/>
            <person name="Dittami S."/>
            <person name="Maumus F."/>
            <person name="Michel G."/>
            <person name="Kersting A."/>
            <person name="Lauritano C."/>
            <person name="Lohaus R."/>
            <person name="Toepel M."/>
            <person name="Tonon T."/>
            <person name="Vanneste K."/>
            <person name="Amirebrahimi M."/>
            <person name="Brakel J."/>
            <person name="Bostroem C."/>
            <person name="Chovatia M."/>
            <person name="Grimwood J."/>
            <person name="Jenkins J.W."/>
            <person name="Jueterbock A."/>
            <person name="Mraz A."/>
            <person name="Stam W.T."/>
            <person name="Tice H."/>
            <person name="Bornberg-Bauer E."/>
            <person name="Green P.J."/>
            <person name="Pearson G.A."/>
            <person name="Procaccini G."/>
            <person name="Duarte C.M."/>
            <person name="Schmutz J."/>
            <person name="Reusch T.B.H."/>
            <person name="Van de Peer Y."/>
        </authorList>
    </citation>
    <scope>NUCLEOTIDE SEQUENCE [LARGE SCALE GENOMIC DNA]</scope>
    <source>
        <strain evidence="3">cv. Finnish</strain>
    </source>
</reference>
<dbReference type="OMA" id="DVRVNMA"/>
<sequence>MNNHDFIPRDQISCSFHLYIYDSIFIQLSAPPPCLPNLSSSDNVDILKSLRLGKYSKWFNDVQCSDISRKCDVALDLLSTAHGCQIEEIILPELKEVSTAHVVSVACEYACNLNPECNGGEFAEFTLDTRASLELFKSFTGAEYVAAQRLRRRIMYYHMEAFKKVDIIVTPTTGITAPIIPPSSLISGESNYVVSAYLMKFVLSANLLGLPAVSVHVGHDKDGLPIGIQLIGRPWGEANLLRVAYAIEELCLSSRKKPSIFYDVMHEV</sequence>
<dbReference type="InterPro" id="IPR000120">
    <property type="entry name" value="Amidase"/>
</dbReference>
<accession>A0A0K9P122</accession>
<dbReference type="PANTHER" id="PTHR11895">
    <property type="entry name" value="TRANSAMIDASE"/>
    <property type="match status" value="1"/>
</dbReference>
<evidence type="ECO:0000313" key="2">
    <source>
        <dbReference type="EMBL" id="KMZ61937.1"/>
    </source>
</evidence>
<dbReference type="AlphaFoldDB" id="A0A0K9P122"/>
<organism evidence="2 3">
    <name type="scientific">Zostera marina</name>
    <name type="common">Eelgrass</name>
    <dbReference type="NCBI Taxonomy" id="29655"/>
    <lineage>
        <taxon>Eukaryota</taxon>
        <taxon>Viridiplantae</taxon>
        <taxon>Streptophyta</taxon>
        <taxon>Embryophyta</taxon>
        <taxon>Tracheophyta</taxon>
        <taxon>Spermatophyta</taxon>
        <taxon>Magnoliopsida</taxon>
        <taxon>Liliopsida</taxon>
        <taxon>Zosteraceae</taxon>
        <taxon>Zostera</taxon>
    </lineage>
</organism>
<dbReference type="InterPro" id="IPR036928">
    <property type="entry name" value="AS_sf"/>
</dbReference>
<dbReference type="GO" id="GO:0047412">
    <property type="term" value="F:N-(long-chain-acyl)ethanolamine deacylase activity"/>
    <property type="evidence" value="ECO:0000318"/>
    <property type="project" value="GO_Central"/>
</dbReference>
<gene>
    <name evidence="2" type="ORF">ZOSMA_49G00050</name>
</gene>
<dbReference type="PANTHER" id="PTHR11895:SF156">
    <property type="entry name" value="FATTY ACID AMIDE HYDROLASE"/>
    <property type="match status" value="1"/>
</dbReference>
<protein>
    <recommendedName>
        <fullName evidence="1">Amidase domain-containing protein</fullName>
    </recommendedName>
</protein>
<dbReference type="OrthoDB" id="421993at2759"/>
<proteinExistence type="predicted"/>
<evidence type="ECO:0000259" key="1">
    <source>
        <dbReference type="Pfam" id="PF01425"/>
    </source>
</evidence>